<feature type="compositionally biased region" description="Low complexity" evidence="1">
    <location>
        <begin position="127"/>
        <end position="136"/>
    </location>
</feature>
<dbReference type="RefSeq" id="YP_009044427.1">
    <property type="nucleotide sequence ID" value="NC_024382.1"/>
</dbReference>
<gene>
    <name evidence="2" type="ORF">ALHV2gp41</name>
</gene>
<reference evidence="2 3" key="1">
    <citation type="journal article" date="2014" name="Vet. Microbiol.">
        <title>Malignant catarrhal fever in American bison (Bison bison) experimentally infected with alcelaphine herpesvirus 2.</title>
        <authorList>
            <person name="Taus N.S."/>
            <person name="O'Toole D."/>
            <person name="Herndon D.R."/>
            <person name="Cunha C.W."/>
            <person name="Warg J.V."/>
            <person name="Seal B.S."/>
            <person name="Brooking A."/>
            <person name="Li H."/>
        </authorList>
    </citation>
    <scope>NUCLEOTIDE SEQUENCE [LARGE SCALE GENOMIC DNA]</scope>
    <source>
        <strain evidence="2">Topi-AlHV-2</strain>
    </source>
</reference>
<evidence type="ECO:0000313" key="2">
    <source>
        <dbReference type="EMBL" id="AIA62081.1"/>
    </source>
</evidence>
<dbReference type="KEGG" id="vg:19735519"/>
<feature type="region of interest" description="Disordered" evidence="1">
    <location>
        <begin position="77"/>
        <end position="154"/>
    </location>
</feature>
<dbReference type="GeneID" id="19735519"/>
<evidence type="ECO:0000256" key="1">
    <source>
        <dbReference type="SAM" id="MobiDB-lite"/>
    </source>
</evidence>
<feature type="compositionally biased region" description="Acidic residues" evidence="1">
    <location>
        <begin position="87"/>
        <end position="97"/>
    </location>
</feature>
<keyword evidence="3" id="KW-1185">Reference proteome</keyword>
<proteinExistence type="predicted"/>
<dbReference type="OrthoDB" id="29129at10239"/>
<accession>A0A068AAL3</accession>
<organism evidence="2 3">
    <name type="scientific">Alcelaphine gammaherpesvirus 2</name>
    <dbReference type="NCBI Taxonomy" id="138184"/>
    <lineage>
        <taxon>Viruses</taxon>
        <taxon>Duplodnaviria</taxon>
        <taxon>Heunggongvirae</taxon>
        <taxon>Peploviricota</taxon>
        <taxon>Herviviricetes</taxon>
        <taxon>Herpesvirales</taxon>
        <taxon>Orthoherpesviridae</taxon>
        <taxon>Gammaherpesvirinae</taxon>
        <taxon>Macavirus</taxon>
        <taxon>Macavirus alcelaphinegamma2</taxon>
    </lineage>
</organism>
<protein>
    <submittedName>
        <fullName evidence="2">Orf45</fullName>
    </submittedName>
</protein>
<dbReference type="EMBL" id="KF274499">
    <property type="protein sequence ID" value="AIA62081.1"/>
    <property type="molecule type" value="Genomic_DNA"/>
</dbReference>
<name>A0A068AAL3_9GAMA</name>
<feature type="region of interest" description="Disordered" evidence="1">
    <location>
        <begin position="234"/>
        <end position="257"/>
    </location>
</feature>
<sequence>MAMFLGKKKDDRLLPIEGAPRRKRTNYFTFPCFKTLKQLSYTGIQSKEKIKENILSGEDVFYPDPVAGPDALLRDPPLTPGLIFENSDADSDFEDPDISPGGGMESPIKPQRAQPLGERCSTKFKRSSSSTETAPSGGSGTSSGDSDLECSFFEPPPKRPASLVDGPLICKRRCALDESPKIENLSGSSSCGSSTSTDSFEFVNTRDTCSGTSCCQGGNPSANEVLGKLNLQAEDQDHSMRETPPLKGGEDYTWPWN</sequence>
<dbReference type="Proteomes" id="UP000168428">
    <property type="component" value="Segment"/>
</dbReference>
<evidence type="ECO:0000313" key="3">
    <source>
        <dbReference type="Proteomes" id="UP000168428"/>
    </source>
</evidence>